<evidence type="ECO:0000313" key="2">
    <source>
        <dbReference type="EMBL" id="CAA2995241.1"/>
    </source>
</evidence>
<evidence type="ECO:0000313" key="3">
    <source>
        <dbReference type="Proteomes" id="UP000594638"/>
    </source>
</evidence>
<dbReference type="Proteomes" id="UP000594638">
    <property type="component" value="Unassembled WGS sequence"/>
</dbReference>
<feature type="compositionally biased region" description="Polar residues" evidence="1">
    <location>
        <begin position="9"/>
        <end position="26"/>
    </location>
</feature>
<name>A0A8S0SQ70_OLEEU</name>
<protein>
    <submittedName>
        <fullName evidence="2">Uncharacterized protein</fullName>
    </submittedName>
</protein>
<reference evidence="2 3" key="1">
    <citation type="submission" date="2019-12" db="EMBL/GenBank/DDBJ databases">
        <authorList>
            <person name="Alioto T."/>
            <person name="Alioto T."/>
            <person name="Gomez Garrido J."/>
        </authorList>
    </citation>
    <scope>NUCLEOTIDE SEQUENCE [LARGE SCALE GENOMIC DNA]</scope>
</reference>
<feature type="region of interest" description="Disordered" evidence="1">
    <location>
        <begin position="1"/>
        <end position="124"/>
    </location>
</feature>
<evidence type="ECO:0000256" key="1">
    <source>
        <dbReference type="SAM" id="MobiDB-lite"/>
    </source>
</evidence>
<dbReference type="Gramene" id="OE9A089172T1">
    <property type="protein sequence ID" value="OE9A089172C1"/>
    <property type="gene ID" value="OE9A089172"/>
</dbReference>
<comment type="caution">
    <text evidence="2">The sequence shown here is derived from an EMBL/GenBank/DDBJ whole genome shotgun (WGS) entry which is preliminary data.</text>
</comment>
<proteinExistence type="predicted"/>
<organism evidence="2 3">
    <name type="scientific">Olea europaea subsp. europaea</name>
    <dbReference type="NCBI Taxonomy" id="158383"/>
    <lineage>
        <taxon>Eukaryota</taxon>
        <taxon>Viridiplantae</taxon>
        <taxon>Streptophyta</taxon>
        <taxon>Embryophyta</taxon>
        <taxon>Tracheophyta</taxon>
        <taxon>Spermatophyta</taxon>
        <taxon>Magnoliopsida</taxon>
        <taxon>eudicotyledons</taxon>
        <taxon>Gunneridae</taxon>
        <taxon>Pentapetalae</taxon>
        <taxon>asterids</taxon>
        <taxon>lamiids</taxon>
        <taxon>Lamiales</taxon>
        <taxon>Oleaceae</taxon>
        <taxon>Oleeae</taxon>
        <taxon>Olea</taxon>
    </lineage>
</organism>
<accession>A0A8S0SQ70</accession>
<dbReference type="AlphaFoldDB" id="A0A8S0SQ70"/>
<gene>
    <name evidence="2" type="ORF">OLEA9_A089172</name>
</gene>
<dbReference type="EMBL" id="CACTIH010005494">
    <property type="protein sequence ID" value="CAA2995241.1"/>
    <property type="molecule type" value="Genomic_DNA"/>
</dbReference>
<sequence length="124" mass="14244">MGRYEQVEKTPNQQIEKSKTPPSTKTIIDRRYQNYQHHCQNHHRRPPVPPSTKSKIATTKSRDVAFIAVEETQTPLPKRQSKREKMKTGPNQSSRHLEDGDVGVNKREGRDAGRNGEGRMKRDG</sequence>
<keyword evidence="3" id="KW-1185">Reference proteome</keyword>
<feature type="compositionally biased region" description="Basic and acidic residues" evidence="1">
    <location>
        <begin position="95"/>
        <end position="124"/>
    </location>
</feature>